<comment type="caution">
    <text evidence="2">The sequence shown here is derived from an EMBL/GenBank/DDBJ whole genome shotgun (WGS) entry which is preliminary data.</text>
</comment>
<evidence type="ECO:0000313" key="2">
    <source>
        <dbReference type="EMBL" id="KAJ8418966.1"/>
    </source>
</evidence>
<gene>
    <name evidence="2" type="ORF">AAFF_G00004650</name>
</gene>
<dbReference type="Proteomes" id="UP001221898">
    <property type="component" value="Unassembled WGS sequence"/>
</dbReference>
<dbReference type="EMBL" id="JAINUG010000001">
    <property type="protein sequence ID" value="KAJ8418966.1"/>
    <property type="molecule type" value="Genomic_DNA"/>
</dbReference>
<name>A0AAD7TDM4_9TELE</name>
<dbReference type="AlphaFoldDB" id="A0AAD7TDM4"/>
<organism evidence="2 3">
    <name type="scientific">Aldrovandia affinis</name>
    <dbReference type="NCBI Taxonomy" id="143900"/>
    <lineage>
        <taxon>Eukaryota</taxon>
        <taxon>Metazoa</taxon>
        <taxon>Chordata</taxon>
        <taxon>Craniata</taxon>
        <taxon>Vertebrata</taxon>
        <taxon>Euteleostomi</taxon>
        <taxon>Actinopterygii</taxon>
        <taxon>Neopterygii</taxon>
        <taxon>Teleostei</taxon>
        <taxon>Notacanthiformes</taxon>
        <taxon>Halosauridae</taxon>
        <taxon>Aldrovandia</taxon>
    </lineage>
</organism>
<evidence type="ECO:0000256" key="1">
    <source>
        <dbReference type="SAM" id="MobiDB-lite"/>
    </source>
</evidence>
<proteinExistence type="predicted"/>
<protein>
    <submittedName>
        <fullName evidence="2">Uncharacterized protein</fullName>
    </submittedName>
</protein>
<feature type="compositionally biased region" description="Polar residues" evidence="1">
    <location>
        <begin position="43"/>
        <end position="57"/>
    </location>
</feature>
<keyword evidence="3" id="KW-1185">Reference proteome</keyword>
<evidence type="ECO:0000313" key="3">
    <source>
        <dbReference type="Proteomes" id="UP001221898"/>
    </source>
</evidence>
<sequence length="81" mass="8340">MSDAIGRFAVVFTVMGAGPSGERWAGKRTRDYIKVSNRLQTASSNNSCQSDFPTPTAASEAVGCSNGTKAGDTRIATGGPV</sequence>
<accession>A0AAD7TDM4</accession>
<reference evidence="2" key="1">
    <citation type="journal article" date="2023" name="Science">
        <title>Genome structures resolve the early diversification of teleost fishes.</title>
        <authorList>
            <person name="Parey E."/>
            <person name="Louis A."/>
            <person name="Montfort J."/>
            <person name="Bouchez O."/>
            <person name="Roques C."/>
            <person name="Iampietro C."/>
            <person name="Lluch J."/>
            <person name="Castinel A."/>
            <person name="Donnadieu C."/>
            <person name="Desvignes T."/>
            <person name="Floi Bucao C."/>
            <person name="Jouanno E."/>
            <person name="Wen M."/>
            <person name="Mejri S."/>
            <person name="Dirks R."/>
            <person name="Jansen H."/>
            <person name="Henkel C."/>
            <person name="Chen W.J."/>
            <person name="Zahm M."/>
            <person name="Cabau C."/>
            <person name="Klopp C."/>
            <person name="Thompson A.W."/>
            <person name="Robinson-Rechavi M."/>
            <person name="Braasch I."/>
            <person name="Lecointre G."/>
            <person name="Bobe J."/>
            <person name="Postlethwait J.H."/>
            <person name="Berthelot C."/>
            <person name="Roest Crollius H."/>
            <person name="Guiguen Y."/>
        </authorList>
    </citation>
    <scope>NUCLEOTIDE SEQUENCE</scope>
    <source>
        <strain evidence="2">NC1722</strain>
    </source>
</reference>
<feature type="region of interest" description="Disordered" evidence="1">
    <location>
        <begin position="43"/>
        <end position="81"/>
    </location>
</feature>